<evidence type="ECO:0000256" key="1">
    <source>
        <dbReference type="SAM" id="MobiDB-lite"/>
    </source>
</evidence>
<feature type="signal peptide" evidence="2">
    <location>
        <begin position="1"/>
        <end position="37"/>
    </location>
</feature>
<evidence type="ECO:0000313" key="3">
    <source>
        <dbReference type="EMBL" id="SUU84486.1"/>
    </source>
</evidence>
<proteinExistence type="predicted"/>
<name>A0A380W6I5_AFIFE</name>
<feature type="region of interest" description="Disordered" evidence="1">
    <location>
        <begin position="46"/>
        <end position="82"/>
    </location>
</feature>
<reference evidence="3 4" key="1">
    <citation type="submission" date="2018-06" db="EMBL/GenBank/DDBJ databases">
        <authorList>
            <consortium name="Pathogen Informatics"/>
            <person name="Doyle S."/>
        </authorList>
    </citation>
    <scope>NUCLEOTIDE SEQUENCE [LARGE SCALE GENOMIC DNA]</scope>
    <source>
        <strain evidence="3 4">NCTC12722</strain>
    </source>
</reference>
<dbReference type="RefSeq" id="WP_002715313.1">
    <property type="nucleotide sequence ID" value="NZ_UFSI01000001.1"/>
</dbReference>
<keyword evidence="2" id="KW-0732">Signal</keyword>
<protein>
    <submittedName>
        <fullName evidence="3">Uncharacterized protein</fullName>
    </submittedName>
</protein>
<organism evidence="3 4">
    <name type="scientific">Afipia felis</name>
    <name type="common">Cat scratch disease bacillus</name>
    <dbReference type="NCBI Taxonomy" id="1035"/>
    <lineage>
        <taxon>Bacteria</taxon>
        <taxon>Pseudomonadati</taxon>
        <taxon>Pseudomonadota</taxon>
        <taxon>Alphaproteobacteria</taxon>
        <taxon>Hyphomicrobiales</taxon>
        <taxon>Nitrobacteraceae</taxon>
        <taxon>Afipia</taxon>
    </lineage>
</organism>
<dbReference type="OrthoDB" id="9800206at2"/>
<dbReference type="Proteomes" id="UP000254343">
    <property type="component" value="Unassembled WGS sequence"/>
</dbReference>
<dbReference type="EMBL" id="UIGB01000001">
    <property type="protein sequence ID" value="SUU84486.1"/>
    <property type="molecule type" value="Genomic_DNA"/>
</dbReference>
<dbReference type="AlphaFoldDB" id="A0A380W6I5"/>
<sequence>MTTFRHGSLVPRRMARFARACVPVVLSCLMFAGPVFAQFPGDQPAPVPPGSIPQSDSGPAISLAPPSGGLPVPPDLPAQLTQPPLAPQLPAVQASPQGTLSLVARFGKDLPAVNGGLVWRIYSDKPGPNGAMQLIREERASAPTVPLLPGGYVVHVSLGLVSDVRSVTVRQEETTRETFDLAAGGLRIEGRVGSSKIPQGQIVFSIYKGSQFEIGTGDRSPIAQNVAAGDVLMLPAGIYYLVSTYGDANSIVRSDIRVQAAKLTDVVVTHRAAVITLKLVGEKGGEALANTAWSVLTPAGDVIKESIGAFPRVMLAEGEYKAIARNEGKVFERDFEVKNGVDGEVEVMTR</sequence>
<gene>
    <name evidence="3" type="ORF">NCTC12722_01677</name>
</gene>
<feature type="chain" id="PRO_5017012264" evidence="2">
    <location>
        <begin position="38"/>
        <end position="350"/>
    </location>
</feature>
<evidence type="ECO:0000256" key="2">
    <source>
        <dbReference type="SAM" id="SignalP"/>
    </source>
</evidence>
<accession>A0A380W6I5</accession>
<evidence type="ECO:0000313" key="4">
    <source>
        <dbReference type="Proteomes" id="UP000254343"/>
    </source>
</evidence>